<proteinExistence type="inferred from homology"/>
<comment type="caution">
    <text evidence="6">Lacks conserved residue(s) required for the propagation of feature annotation.</text>
</comment>
<feature type="binding site" evidence="6">
    <location>
        <position position="150"/>
    </location>
    <ligand>
        <name>shikimate</name>
        <dbReference type="ChEBI" id="CHEBI:36208"/>
    </ligand>
</feature>
<dbReference type="CDD" id="cd01065">
    <property type="entry name" value="NAD_bind_Shikimate_DH"/>
    <property type="match status" value="1"/>
</dbReference>
<name>A0A370HMI2_9HYPH</name>
<evidence type="ECO:0000256" key="5">
    <source>
        <dbReference type="ARBA" id="ARBA00060613"/>
    </source>
</evidence>
<dbReference type="RefSeq" id="WP_114770420.1">
    <property type="nucleotide sequence ID" value="NZ_QQBB01000004.1"/>
</dbReference>
<accession>A0A370HMI2</accession>
<dbReference type="Pfam" id="PF18317">
    <property type="entry name" value="SDH_C"/>
    <property type="match status" value="1"/>
</dbReference>
<evidence type="ECO:0000313" key="10">
    <source>
        <dbReference type="Proteomes" id="UP000254925"/>
    </source>
</evidence>
<dbReference type="PANTHER" id="PTHR21089:SF1">
    <property type="entry name" value="BIFUNCTIONAL 3-DEHYDROQUINATE DEHYDRATASE_SHIKIMATE DEHYDROGENASE, CHLOROPLASTIC"/>
    <property type="match status" value="1"/>
</dbReference>
<dbReference type="FunFam" id="3.40.50.720:FF:000086">
    <property type="entry name" value="Quinate/shikimate dehydrogenase"/>
    <property type="match status" value="1"/>
</dbReference>
<evidence type="ECO:0000259" key="7">
    <source>
        <dbReference type="Pfam" id="PF08501"/>
    </source>
</evidence>
<dbReference type="SUPFAM" id="SSF51735">
    <property type="entry name" value="NAD(P)-binding Rossmann-fold domains"/>
    <property type="match status" value="1"/>
</dbReference>
<dbReference type="Proteomes" id="UP000254925">
    <property type="component" value="Unassembled WGS sequence"/>
</dbReference>
<dbReference type="InterPro" id="IPR041121">
    <property type="entry name" value="SDH_C"/>
</dbReference>
<dbReference type="InterPro" id="IPR013708">
    <property type="entry name" value="Shikimate_DH-bd_N"/>
</dbReference>
<feature type="binding site" evidence="6">
    <location>
        <position position="135"/>
    </location>
    <ligand>
        <name>shikimate</name>
        <dbReference type="ChEBI" id="CHEBI:36208"/>
    </ligand>
</feature>
<dbReference type="GO" id="GO:0004764">
    <property type="term" value="F:shikimate 3-dehydrogenase (NADP+) activity"/>
    <property type="evidence" value="ECO:0007669"/>
    <property type="project" value="UniProtKB-UniRule"/>
</dbReference>
<evidence type="ECO:0000259" key="8">
    <source>
        <dbReference type="Pfam" id="PF18317"/>
    </source>
</evidence>
<dbReference type="AlphaFoldDB" id="A0A370HMI2"/>
<dbReference type="Pfam" id="PF08501">
    <property type="entry name" value="Shikimate_dh_N"/>
    <property type="match status" value="1"/>
</dbReference>
<dbReference type="Gene3D" id="3.40.50.720">
    <property type="entry name" value="NAD(P)-binding Rossmann-like Domain"/>
    <property type="match status" value="1"/>
</dbReference>
<feature type="binding site" evidence="6">
    <location>
        <begin position="174"/>
        <end position="178"/>
    </location>
    <ligand>
        <name>NADP(+)</name>
        <dbReference type="ChEBI" id="CHEBI:58349"/>
    </ligand>
</feature>
<keyword evidence="2 6" id="KW-0028">Amino-acid biosynthesis</keyword>
<evidence type="ECO:0000313" key="9">
    <source>
        <dbReference type="EMBL" id="RDI59560.1"/>
    </source>
</evidence>
<keyword evidence="4 6" id="KW-0057">Aromatic amino acid biosynthesis</keyword>
<comment type="pathway">
    <text evidence="5">Aromatic compound metabolism; 3,4-dihydroxybenzoate biosynthesis; 3-dehydroquinate from D-quinate (NAD(+) route).</text>
</comment>
<feature type="binding site" evidence="6">
    <location>
        <begin position="58"/>
        <end position="60"/>
    </location>
    <ligand>
        <name>shikimate</name>
        <dbReference type="ChEBI" id="CHEBI:36208"/>
    </ligand>
</feature>
<evidence type="ECO:0000256" key="6">
    <source>
        <dbReference type="HAMAP-Rule" id="MF_00222"/>
    </source>
</evidence>
<evidence type="ECO:0000256" key="4">
    <source>
        <dbReference type="ARBA" id="ARBA00023141"/>
    </source>
</evidence>
<feature type="binding site" evidence="6">
    <location>
        <position position="296"/>
    </location>
    <ligand>
        <name>shikimate</name>
        <dbReference type="ChEBI" id="CHEBI:36208"/>
    </ligand>
</feature>
<comment type="function">
    <text evidence="6">Involved in the biosynthesis of the chorismate, which leads to the biosynthesis of aromatic amino acids. Catalyzes the reversible NADPH linked reduction of 3-dehydroshikimate (DHSA) to yield shikimate (SA).</text>
</comment>
<comment type="caution">
    <text evidence="9">The sequence shown here is derived from an EMBL/GenBank/DDBJ whole genome shotgun (WGS) entry which is preliminary data.</text>
</comment>
<keyword evidence="3 6" id="KW-0560">Oxidoreductase</keyword>
<dbReference type="GO" id="GO:0009073">
    <property type="term" value="P:aromatic amino acid family biosynthetic process"/>
    <property type="evidence" value="ECO:0007669"/>
    <property type="project" value="UniProtKB-KW"/>
</dbReference>
<dbReference type="OrthoDB" id="9792692at2"/>
<dbReference type="InterPro" id="IPR046346">
    <property type="entry name" value="Aminoacid_DH-like_N_sf"/>
</dbReference>
<dbReference type="GO" id="GO:0005829">
    <property type="term" value="C:cytosol"/>
    <property type="evidence" value="ECO:0007669"/>
    <property type="project" value="TreeGrafter"/>
</dbReference>
<dbReference type="SUPFAM" id="SSF53223">
    <property type="entry name" value="Aminoacid dehydrogenase-like, N-terminal domain"/>
    <property type="match status" value="1"/>
</dbReference>
<dbReference type="GO" id="GO:0008652">
    <property type="term" value="P:amino acid biosynthetic process"/>
    <property type="evidence" value="ECO:0007669"/>
    <property type="project" value="UniProtKB-KW"/>
</dbReference>
<dbReference type="InterPro" id="IPR022893">
    <property type="entry name" value="Shikimate_DH_fam"/>
</dbReference>
<feature type="binding site" evidence="6">
    <location>
        <position position="268"/>
    </location>
    <ligand>
        <name>shikimate</name>
        <dbReference type="ChEBI" id="CHEBI:36208"/>
    </ligand>
</feature>
<keyword evidence="10" id="KW-1185">Reference proteome</keyword>
<dbReference type="EMBL" id="QQBB01000004">
    <property type="protein sequence ID" value="RDI59560.1"/>
    <property type="molecule type" value="Genomic_DNA"/>
</dbReference>
<evidence type="ECO:0000256" key="2">
    <source>
        <dbReference type="ARBA" id="ARBA00022605"/>
    </source>
</evidence>
<dbReference type="EC" id="1.1.1.25" evidence="6"/>
<keyword evidence="6" id="KW-0521">NADP</keyword>
<evidence type="ECO:0000256" key="1">
    <source>
        <dbReference type="ARBA" id="ARBA00004871"/>
    </source>
</evidence>
<feature type="binding site" evidence="6">
    <location>
        <position position="266"/>
    </location>
    <ligand>
        <name>NADP(+)</name>
        <dbReference type="ChEBI" id="CHEBI:58349"/>
    </ligand>
</feature>
<dbReference type="PANTHER" id="PTHR21089">
    <property type="entry name" value="SHIKIMATE DEHYDROGENASE"/>
    <property type="match status" value="1"/>
</dbReference>
<reference evidence="9 10" key="1">
    <citation type="submission" date="2018-07" db="EMBL/GenBank/DDBJ databases">
        <title>Genomic Encyclopedia of Type Strains, Phase IV (KMG-IV): sequencing the most valuable type-strain genomes for metagenomic binning, comparative biology and taxonomic classification.</title>
        <authorList>
            <person name="Goeker M."/>
        </authorList>
    </citation>
    <scope>NUCLEOTIDE SEQUENCE [LARGE SCALE GENOMIC DNA]</scope>
    <source>
        <strain evidence="9 10">DSM 14364</strain>
    </source>
</reference>
<organism evidence="9 10">
    <name type="scientific">Microvirga subterranea</name>
    <dbReference type="NCBI Taxonomy" id="186651"/>
    <lineage>
        <taxon>Bacteria</taxon>
        <taxon>Pseudomonadati</taxon>
        <taxon>Pseudomonadota</taxon>
        <taxon>Alphaproteobacteria</taxon>
        <taxon>Hyphomicrobiales</taxon>
        <taxon>Methylobacteriaceae</taxon>
        <taxon>Microvirga</taxon>
    </lineage>
</organism>
<sequence>MAHDGTRRADPLSGLGNVLFHPADSGGGGKAVHQSFAVRYASARPVLSGLIGAGIQASRTPAMHEREGAEQGLRYIYKLIDLDALGLGPECLPELVTAAQRMGYSGLNITYPCKQAILPLLDDLTADARALGAVNTVVFQDGRSVGHNTDWWGFAESFRHDLSDVARECVVQFGAGGAGAAVAHALLTLGTGRIDIADTDQGRADRLAEELCRRFGPGRAAAVADLPQAVADADGIVNTTPVGMAKHPGMVLPAELLRAGLWVADIVYFPLETELLRNARALGCRTMGGGGMAVFQAVGAFRLFTGMEPDPERMRRHFQSM</sequence>
<comment type="subunit">
    <text evidence="6">Homodimer.</text>
</comment>
<dbReference type="NCBIfam" id="NF001319">
    <property type="entry name" value="PRK00258.3-3"/>
    <property type="match status" value="1"/>
</dbReference>
<comment type="pathway">
    <text evidence="1 6">Metabolic intermediate biosynthesis; chorismate biosynthesis; chorismate from D-erythrose 4-phosphate and phosphoenolpyruvate: step 4/7.</text>
</comment>
<dbReference type="GO" id="GO:0050661">
    <property type="term" value="F:NADP binding"/>
    <property type="evidence" value="ECO:0007669"/>
    <property type="project" value="TreeGrafter"/>
</dbReference>
<dbReference type="GO" id="GO:0019632">
    <property type="term" value="P:shikimate metabolic process"/>
    <property type="evidence" value="ECO:0007669"/>
    <property type="project" value="TreeGrafter"/>
</dbReference>
<feature type="binding site" evidence="6">
    <location>
        <position position="289"/>
    </location>
    <ligand>
        <name>NADP(+)</name>
        <dbReference type="ChEBI" id="CHEBI:58349"/>
    </ligand>
</feature>
<feature type="domain" description="Shikimate dehydrogenase substrate binding N-terminal" evidence="7">
    <location>
        <begin position="50"/>
        <end position="137"/>
    </location>
</feature>
<evidence type="ECO:0000256" key="3">
    <source>
        <dbReference type="ARBA" id="ARBA00023002"/>
    </source>
</evidence>
<feature type="active site" description="Proton acceptor" evidence="6">
    <location>
        <position position="114"/>
    </location>
</feature>
<dbReference type="InterPro" id="IPR036291">
    <property type="entry name" value="NAD(P)-bd_dom_sf"/>
</dbReference>
<gene>
    <name evidence="6" type="primary">aroE</name>
    <name evidence="9" type="ORF">DES45_104479</name>
</gene>
<dbReference type="HAMAP" id="MF_00222">
    <property type="entry name" value="Shikimate_DH_AroE"/>
    <property type="match status" value="1"/>
</dbReference>
<comment type="similarity">
    <text evidence="6">Belongs to the shikimate dehydrogenase family.</text>
</comment>
<feature type="binding site" evidence="6">
    <location>
        <position position="110"/>
    </location>
    <ligand>
        <name>shikimate</name>
        <dbReference type="ChEBI" id="CHEBI:36208"/>
    </ligand>
</feature>
<dbReference type="Gene3D" id="3.40.50.10860">
    <property type="entry name" value="Leucine Dehydrogenase, chain A, domain 1"/>
    <property type="match status" value="1"/>
</dbReference>
<dbReference type="NCBIfam" id="NF009201">
    <property type="entry name" value="PRK12549.1"/>
    <property type="match status" value="1"/>
</dbReference>
<dbReference type="UniPathway" id="UPA00053">
    <property type="reaction ID" value="UER00087"/>
</dbReference>
<comment type="catalytic activity">
    <reaction evidence="6">
        <text>shikimate + NADP(+) = 3-dehydroshikimate + NADPH + H(+)</text>
        <dbReference type="Rhea" id="RHEA:17737"/>
        <dbReference type="ChEBI" id="CHEBI:15378"/>
        <dbReference type="ChEBI" id="CHEBI:16630"/>
        <dbReference type="ChEBI" id="CHEBI:36208"/>
        <dbReference type="ChEBI" id="CHEBI:57783"/>
        <dbReference type="ChEBI" id="CHEBI:58349"/>
        <dbReference type="EC" id="1.1.1.25"/>
    </reaction>
</comment>
<dbReference type="GO" id="GO:0009423">
    <property type="term" value="P:chorismate biosynthetic process"/>
    <property type="evidence" value="ECO:0007669"/>
    <property type="project" value="UniProtKB-UniRule"/>
</dbReference>
<feature type="domain" description="SDH C-terminal" evidence="8">
    <location>
        <begin position="291"/>
        <end position="316"/>
    </location>
</feature>
<protein>
    <recommendedName>
        <fullName evidence="6">Shikimate dehydrogenase (NADP(+))</fullName>
        <shortName evidence="6">SDH</shortName>
        <ecNumber evidence="6">1.1.1.25</ecNumber>
    </recommendedName>
</protein>